<feature type="domain" description="NERD" evidence="1">
    <location>
        <begin position="32"/>
        <end position="149"/>
    </location>
</feature>
<accession>A0ABW8RGU6</accession>
<gene>
    <name evidence="2" type="ORF">ACJEBI_09225</name>
</gene>
<proteinExistence type="predicted"/>
<dbReference type="PROSITE" id="PS50965">
    <property type="entry name" value="NERD"/>
    <property type="match status" value="1"/>
</dbReference>
<sequence length="322" mass="37290">MKLEGLRAAQCRLSAGHTMLPVLASKQTSVESGIGGEERVAEVLRKHPFSFDNRIIHDLSPSVDEKFQMDNTVWTPWYGVVLEVKNIGGILEFKDNPAQLVRTRDDGHKDGFESPVIQLERNCGCLTDWLRSRNINLPIYGAVVLAYPKQIVAVPPLKTKILYPYLIPSYIKSIPQPAKKLDIETFNWLSTELLHSHQPYIPKPICDTYKIPFGDFQTGVQCVTCGRFGMIKLPRTWQCPFCKATDHLAHQRALLEWFLIFRRTITNRECRWFLRIEDIQVVKRILQSMNWETQGTFRNRAYLMDFNINNSFQKKGSFFIRQ</sequence>
<protein>
    <submittedName>
        <fullName evidence="2">Nuclease-related domain-containing protein</fullName>
    </submittedName>
</protein>
<dbReference type="Pfam" id="PF08378">
    <property type="entry name" value="NERD"/>
    <property type="match status" value="1"/>
</dbReference>
<dbReference type="EMBL" id="JBJHQH010000005">
    <property type="protein sequence ID" value="MFK9091664.1"/>
    <property type="molecule type" value="Genomic_DNA"/>
</dbReference>
<organism evidence="2 3">
    <name type="scientific">Bacillus salipaludis</name>
    <dbReference type="NCBI Taxonomy" id="2547811"/>
    <lineage>
        <taxon>Bacteria</taxon>
        <taxon>Bacillati</taxon>
        <taxon>Bacillota</taxon>
        <taxon>Bacilli</taxon>
        <taxon>Bacillales</taxon>
        <taxon>Bacillaceae</taxon>
        <taxon>Bacillus</taxon>
    </lineage>
</organism>
<dbReference type="InterPro" id="IPR011528">
    <property type="entry name" value="NERD"/>
</dbReference>
<keyword evidence="3" id="KW-1185">Reference proteome</keyword>
<dbReference type="RefSeq" id="WP_406580284.1">
    <property type="nucleotide sequence ID" value="NZ_JBJHQH010000005.1"/>
</dbReference>
<evidence type="ECO:0000259" key="1">
    <source>
        <dbReference type="PROSITE" id="PS50965"/>
    </source>
</evidence>
<evidence type="ECO:0000313" key="3">
    <source>
        <dbReference type="Proteomes" id="UP001623041"/>
    </source>
</evidence>
<name>A0ABW8RGU6_9BACI</name>
<reference evidence="2 3" key="1">
    <citation type="submission" date="2024-11" db="EMBL/GenBank/DDBJ databases">
        <authorList>
            <person name="Lucas J.A."/>
        </authorList>
    </citation>
    <scope>NUCLEOTIDE SEQUENCE [LARGE SCALE GENOMIC DNA]</scope>
    <source>
        <strain evidence="2 3">Z 5.4</strain>
    </source>
</reference>
<dbReference type="Proteomes" id="UP001623041">
    <property type="component" value="Unassembled WGS sequence"/>
</dbReference>
<comment type="caution">
    <text evidence="2">The sequence shown here is derived from an EMBL/GenBank/DDBJ whole genome shotgun (WGS) entry which is preliminary data.</text>
</comment>
<evidence type="ECO:0000313" key="2">
    <source>
        <dbReference type="EMBL" id="MFK9091664.1"/>
    </source>
</evidence>